<proteinExistence type="predicted"/>
<evidence type="ECO:0000313" key="1">
    <source>
        <dbReference type="EMBL" id="KAG2599472.1"/>
    </source>
</evidence>
<dbReference type="EMBL" id="CM029045">
    <property type="protein sequence ID" value="KAG2599472.1"/>
    <property type="molecule type" value="Genomic_DNA"/>
</dbReference>
<dbReference type="Proteomes" id="UP000823388">
    <property type="component" value="Chromosome 5K"/>
</dbReference>
<keyword evidence="2" id="KW-1185">Reference proteome</keyword>
<name>A0A8T0SJ31_PANVG</name>
<reference evidence="1" key="1">
    <citation type="submission" date="2020-05" db="EMBL/GenBank/DDBJ databases">
        <title>WGS assembly of Panicum virgatum.</title>
        <authorList>
            <person name="Lovell J.T."/>
            <person name="Jenkins J."/>
            <person name="Shu S."/>
            <person name="Juenger T.E."/>
            <person name="Schmutz J."/>
        </authorList>
    </citation>
    <scope>NUCLEOTIDE SEQUENCE</scope>
    <source>
        <strain evidence="1">AP13</strain>
    </source>
</reference>
<dbReference type="AlphaFoldDB" id="A0A8T0SJ31"/>
<organism evidence="1 2">
    <name type="scientific">Panicum virgatum</name>
    <name type="common">Blackwell switchgrass</name>
    <dbReference type="NCBI Taxonomy" id="38727"/>
    <lineage>
        <taxon>Eukaryota</taxon>
        <taxon>Viridiplantae</taxon>
        <taxon>Streptophyta</taxon>
        <taxon>Embryophyta</taxon>
        <taxon>Tracheophyta</taxon>
        <taxon>Spermatophyta</taxon>
        <taxon>Magnoliopsida</taxon>
        <taxon>Liliopsida</taxon>
        <taxon>Poales</taxon>
        <taxon>Poaceae</taxon>
        <taxon>PACMAD clade</taxon>
        <taxon>Panicoideae</taxon>
        <taxon>Panicodae</taxon>
        <taxon>Paniceae</taxon>
        <taxon>Panicinae</taxon>
        <taxon>Panicum</taxon>
        <taxon>Panicum sect. Hiantes</taxon>
    </lineage>
</organism>
<comment type="caution">
    <text evidence="1">The sequence shown here is derived from an EMBL/GenBank/DDBJ whole genome shotgun (WGS) entry which is preliminary data.</text>
</comment>
<protein>
    <submittedName>
        <fullName evidence="1">Uncharacterized protein</fullName>
    </submittedName>
</protein>
<accession>A0A8T0SJ31</accession>
<gene>
    <name evidence="1" type="ORF">PVAP13_5KG442014</name>
</gene>
<sequence length="118" mass="13555">MSHAYALASMNYVPCICTVPLTINQSWLAFYTLLLPCCQMPLLTCFCSELTIFWHANSHVSSFWLEVTSNFKYSSFSDDSVCKMDDALVIFCCRIESLEMSCGAHWISYILCFPFDKR</sequence>
<evidence type="ECO:0000313" key="2">
    <source>
        <dbReference type="Proteomes" id="UP000823388"/>
    </source>
</evidence>